<keyword evidence="2" id="KW-1185">Reference proteome</keyword>
<proteinExistence type="predicted"/>
<dbReference type="RefSeq" id="WP_148075078.1">
    <property type="nucleotide sequence ID" value="NZ_CP042913.1"/>
</dbReference>
<accession>A0A5B9QCZ8</accession>
<dbReference type="PANTHER" id="PTHR41260">
    <property type="entry name" value="PROTEIN ECSC"/>
    <property type="match status" value="1"/>
</dbReference>
<dbReference type="Proteomes" id="UP000323917">
    <property type="component" value="Chromosome"/>
</dbReference>
<organism evidence="1 2">
    <name type="scientific">Bythopirellula goksoeyrii</name>
    <dbReference type="NCBI Taxonomy" id="1400387"/>
    <lineage>
        <taxon>Bacteria</taxon>
        <taxon>Pseudomonadati</taxon>
        <taxon>Planctomycetota</taxon>
        <taxon>Planctomycetia</taxon>
        <taxon>Pirellulales</taxon>
        <taxon>Lacipirellulaceae</taxon>
        <taxon>Bythopirellula</taxon>
    </lineage>
</organism>
<dbReference type="EMBL" id="CP042913">
    <property type="protein sequence ID" value="QEG36764.1"/>
    <property type="molecule type" value="Genomic_DNA"/>
</dbReference>
<evidence type="ECO:0000313" key="2">
    <source>
        <dbReference type="Proteomes" id="UP000323917"/>
    </source>
</evidence>
<dbReference type="AlphaFoldDB" id="A0A5B9QCZ8"/>
<name>A0A5B9QCZ8_9BACT</name>
<gene>
    <name evidence="1" type="ORF">Pr1d_41000</name>
</gene>
<dbReference type="Pfam" id="PF12787">
    <property type="entry name" value="EcsC"/>
    <property type="match status" value="1"/>
</dbReference>
<reference evidence="1 2" key="1">
    <citation type="submission" date="2019-08" db="EMBL/GenBank/DDBJ databases">
        <title>Deep-cultivation of Planctomycetes and their phenomic and genomic characterization uncovers novel biology.</title>
        <authorList>
            <person name="Wiegand S."/>
            <person name="Jogler M."/>
            <person name="Boedeker C."/>
            <person name="Pinto D."/>
            <person name="Vollmers J."/>
            <person name="Rivas-Marin E."/>
            <person name="Kohn T."/>
            <person name="Peeters S.H."/>
            <person name="Heuer A."/>
            <person name="Rast P."/>
            <person name="Oberbeckmann S."/>
            <person name="Bunk B."/>
            <person name="Jeske O."/>
            <person name="Meyerdierks A."/>
            <person name="Storesund J.E."/>
            <person name="Kallscheuer N."/>
            <person name="Luecker S."/>
            <person name="Lage O.M."/>
            <person name="Pohl T."/>
            <person name="Merkel B.J."/>
            <person name="Hornburger P."/>
            <person name="Mueller R.-W."/>
            <person name="Bruemmer F."/>
            <person name="Labrenz M."/>
            <person name="Spormann A.M."/>
            <person name="Op den Camp H."/>
            <person name="Overmann J."/>
            <person name="Amann R."/>
            <person name="Jetten M.S.M."/>
            <person name="Mascher T."/>
            <person name="Medema M.H."/>
            <person name="Devos D.P."/>
            <person name="Kaster A.-K."/>
            <person name="Ovreas L."/>
            <person name="Rohde M."/>
            <person name="Galperin M.Y."/>
            <person name="Jogler C."/>
        </authorList>
    </citation>
    <scope>NUCLEOTIDE SEQUENCE [LARGE SCALE GENOMIC DNA]</scope>
    <source>
        <strain evidence="1 2">Pr1d</strain>
    </source>
</reference>
<evidence type="ECO:0000313" key="1">
    <source>
        <dbReference type="EMBL" id="QEG36764.1"/>
    </source>
</evidence>
<dbReference type="InterPro" id="IPR024787">
    <property type="entry name" value="EcsC"/>
</dbReference>
<protein>
    <submittedName>
        <fullName evidence="1">EcsC protein family protein</fullName>
    </submittedName>
</protein>
<sequence>MNEDTPPALKLTSAAMQELSEAKEILEHQGLAERLTELIGAPITASLKLLPDSAERIIYSAVEKSLQKGLDLAVTSLGKEDGLIKKPRLMSHKVLAGLSGAAGGSLGGLTVAAELPISTVLILRSVADIARSQGEDLSQLEPRLACLEVLALGPAPAAAEKINGDSAEEGEDADIGYLAVRIAMGKQISDATKYVAKHGLVNRAAPPLVQLLNMIGKRFGLVVSEKMAAQAIPVIGAVGGALVNTYFIGHFQDIARAHFTIRRLEREFGTAVVKEAYRRLVVSGE</sequence>
<dbReference type="KEGG" id="bgok:Pr1d_41000"/>
<dbReference type="OrthoDB" id="1238772at2"/>
<dbReference type="PANTHER" id="PTHR41260:SF1">
    <property type="entry name" value="PROTEIN ECSC"/>
    <property type="match status" value="1"/>
</dbReference>